<keyword evidence="8" id="KW-1185">Reference proteome</keyword>
<evidence type="ECO:0000256" key="2">
    <source>
        <dbReference type="ARBA" id="ARBA00022963"/>
    </source>
</evidence>
<feature type="short sequence motif" description="DGA/G" evidence="4">
    <location>
        <begin position="867"/>
        <end position="869"/>
    </location>
</feature>
<dbReference type="InterPro" id="IPR002641">
    <property type="entry name" value="PNPLA_dom"/>
</dbReference>
<dbReference type="Gene3D" id="3.40.1090.10">
    <property type="entry name" value="Cytosolic phospholipase A2 catalytic domain"/>
    <property type="match status" value="1"/>
</dbReference>
<dbReference type="GO" id="GO:0046486">
    <property type="term" value="P:glycerolipid metabolic process"/>
    <property type="evidence" value="ECO:0007669"/>
    <property type="project" value="UniProtKB-ARBA"/>
</dbReference>
<dbReference type="InterPro" id="IPR016035">
    <property type="entry name" value="Acyl_Trfase/lysoPLipase"/>
</dbReference>
<evidence type="ECO:0000259" key="6">
    <source>
        <dbReference type="PROSITE" id="PS51635"/>
    </source>
</evidence>
<comment type="caution">
    <text evidence="7">The sequence shown here is derived from an EMBL/GenBank/DDBJ whole genome shotgun (WGS) entry which is preliminary data.</text>
</comment>
<reference evidence="7 8" key="1">
    <citation type="submission" date="2020-05" db="EMBL/GenBank/DDBJ databases">
        <title>Identification and distribution of gene clusters putatively required for synthesis of sphingolipid metabolism inhibitors in phylogenetically diverse species of the filamentous fungus Fusarium.</title>
        <authorList>
            <person name="Kim H.-S."/>
            <person name="Busman M."/>
            <person name="Brown D.W."/>
            <person name="Divon H."/>
            <person name="Uhlig S."/>
            <person name="Proctor R.H."/>
        </authorList>
    </citation>
    <scope>NUCLEOTIDE SEQUENCE [LARGE SCALE GENOMIC DNA]</scope>
    <source>
        <strain evidence="7 8">NRRL 25211</strain>
    </source>
</reference>
<feature type="short sequence motif" description="GXSXG" evidence="4">
    <location>
        <begin position="702"/>
        <end position="706"/>
    </location>
</feature>
<dbReference type="InterPro" id="IPR029058">
    <property type="entry name" value="AB_hydrolase_fold"/>
</dbReference>
<dbReference type="EMBL" id="JAAOAR010000627">
    <property type="protein sequence ID" value="KAF5576704.1"/>
    <property type="molecule type" value="Genomic_DNA"/>
</dbReference>
<keyword evidence="3 4" id="KW-0443">Lipid metabolism</keyword>
<evidence type="ECO:0000313" key="8">
    <source>
        <dbReference type="Proteomes" id="UP000544095"/>
    </source>
</evidence>
<dbReference type="Pfam" id="PF01734">
    <property type="entry name" value="Patatin"/>
    <property type="match status" value="1"/>
</dbReference>
<feature type="short sequence motif" description="GXGXXG" evidence="4">
    <location>
        <begin position="661"/>
        <end position="666"/>
    </location>
</feature>
<evidence type="ECO:0000313" key="7">
    <source>
        <dbReference type="EMBL" id="KAF5576704.1"/>
    </source>
</evidence>
<feature type="domain" description="PNPLA" evidence="6">
    <location>
        <begin position="657"/>
        <end position="880"/>
    </location>
</feature>
<feature type="coiled-coil region" evidence="5">
    <location>
        <begin position="137"/>
        <end position="171"/>
    </location>
</feature>
<dbReference type="PROSITE" id="PS51635">
    <property type="entry name" value="PNPLA"/>
    <property type="match status" value="1"/>
</dbReference>
<evidence type="ECO:0000256" key="3">
    <source>
        <dbReference type="ARBA" id="ARBA00023098"/>
    </source>
</evidence>
<sequence>MSTSGGISLDHFHARLTVLQKQHQSLKAADLEMRATQSERCRSSLEKAIKSLFQVITLVRKHDKRLVAWHDRSPHLKSALRLIGIDRRTEHTVNKTTAKLKNGVHKVETQFEYAGQVIGESIDDTTRFQKDFSQISHSGVEENLQAMRAAEAELKQELEDLKYQIQNQDVECSGAMAELTLQIQRLEKLTADHDSARVWKNTWGAVTVLAAAGAFAMPVVGISVGIVAGVKTLMNSEQQEALRVQKEQHELLVQSHDSELKSLQLQMAQSGHHHDSCAHYMDQIKQIQTANLTIRQESSRAFKTLCEVQMALEKARLNIFEISQELQECQYEKTRRGMAARLDGILKNILQFPAKAKLKAIDQKLIEQATGGIRAISEATAEVMAIVGDIIALHGLGGDWNRTWSSFGYCWLKHALVPKFPSCRILSLNYPDMLSILSAHPPDINGLIHDIIRDRRQENRSKSPIIFLGHSFGGTLLKQMYVATHPSNTDDPDYKALHSHIRGYVFFGTIHKDRDMSRARLEVPEFWRALSRGASGTLGGHSHELEKAMYTTFRVNHAFRRLGGENLLINCFYETKGPGGLSRRVLIAQEESTLVSRPVPTMPLDLDHQSLVCFKSPRDENLARVLDALDSFMIRAMDVETRLHRPIAPESRGLCLLSLDGGGVKGLFSIIVIDRLMQETRRLEGPGAEYKRPCDYFDLIGGTSTGGLLAIMLGRLQMDTQLCIQAYKSLSKEVFSRKFKVPFLESFRKASNVALSWSWFDGDKLKEAVCRTVEENLLPSDSAMLRQSGCTVEDLTLITDMKSATYSFVCAVPKYEEKVKRIRSYEPLDQQTNAPAERFKIWEAARATSAAPMYFPHIEAGGVSYFDGGLESNNPVIEVIEEAKQEFPDDKISTVISVGTGAYQASDASAGLAGFMNYMINMATSTEKHHRAVLEDPRFADIRKEGYFRLNGTLELGAIDLAAVERMDEIECLAEAYLGSNEGQQQIGMCAERLVERARHP</sequence>
<feature type="active site" description="Proton acceptor" evidence="4">
    <location>
        <position position="867"/>
    </location>
</feature>
<accession>A0A8H5KM02</accession>
<gene>
    <name evidence="7" type="ORF">FPANT_10815</name>
</gene>
<dbReference type="Gene3D" id="3.40.50.1820">
    <property type="entry name" value="alpha/beta hydrolase"/>
    <property type="match status" value="1"/>
</dbReference>
<dbReference type="GO" id="GO:0016020">
    <property type="term" value="C:membrane"/>
    <property type="evidence" value="ECO:0007669"/>
    <property type="project" value="TreeGrafter"/>
</dbReference>
<keyword evidence="1 4" id="KW-0378">Hydrolase</keyword>
<dbReference type="SUPFAM" id="SSF52151">
    <property type="entry name" value="FabD/lysophospholipase-like"/>
    <property type="match status" value="1"/>
</dbReference>
<evidence type="ECO:0000256" key="5">
    <source>
        <dbReference type="SAM" id="Coils"/>
    </source>
</evidence>
<keyword evidence="5" id="KW-0175">Coiled coil</keyword>
<dbReference type="PANTHER" id="PTHR24185">
    <property type="entry name" value="CALCIUM-INDEPENDENT PHOSPHOLIPASE A2-GAMMA"/>
    <property type="match status" value="1"/>
</dbReference>
<dbReference type="Proteomes" id="UP000544095">
    <property type="component" value="Unassembled WGS sequence"/>
</dbReference>
<dbReference type="AlphaFoldDB" id="A0A8H5KM02"/>
<dbReference type="PANTHER" id="PTHR24185:SF1">
    <property type="entry name" value="CALCIUM-INDEPENDENT PHOSPHOLIPASE A2-GAMMA"/>
    <property type="match status" value="1"/>
</dbReference>
<keyword evidence="2 4" id="KW-0442">Lipid degradation</keyword>
<evidence type="ECO:0000256" key="4">
    <source>
        <dbReference type="PROSITE-ProRule" id="PRU01161"/>
    </source>
</evidence>
<protein>
    <submittedName>
        <fullName evidence="7">Calcium-independent phospholipase</fullName>
    </submittedName>
</protein>
<proteinExistence type="predicted"/>
<evidence type="ECO:0000256" key="1">
    <source>
        <dbReference type="ARBA" id="ARBA00022801"/>
    </source>
</evidence>
<dbReference type="GO" id="GO:0019369">
    <property type="term" value="P:arachidonate metabolic process"/>
    <property type="evidence" value="ECO:0007669"/>
    <property type="project" value="TreeGrafter"/>
</dbReference>
<dbReference type="SUPFAM" id="SSF53474">
    <property type="entry name" value="alpha/beta-Hydrolases"/>
    <property type="match status" value="1"/>
</dbReference>
<feature type="active site" description="Nucleophile" evidence="4">
    <location>
        <position position="704"/>
    </location>
</feature>
<organism evidence="7 8">
    <name type="scientific">Fusarium pseudoanthophilum</name>
    <dbReference type="NCBI Taxonomy" id="48495"/>
    <lineage>
        <taxon>Eukaryota</taxon>
        <taxon>Fungi</taxon>
        <taxon>Dikarya</taxon>
        <taxon>Ascomycota</taxon>
        <taxon>Pezizomycotina</taxon>
        <taxon>Sordariomycetes</taxon>
        <taxon>Hypocreomycetidae</taxon>
        <taxon>Hypocreales</taxon>
        <taxon>Nectriaceae</taxon>
        <taxon>Fusarium</taxon>
        <taxon>Fusarium fujikuroi species complex</taxon>
    </lineage>
</organism>
<dbReference type="GO" id="GO:0047499">
    <property type="term" value="F:calcium-independent phospholipase A2 activity"/>
    <property type="evidence" value="ECO:0007669"/>
    <property type="project" value="TreeGrafter"/>
</dbReference>
<name>A0A8H5KM02_9HYPO</name>
<dbReference type="GO" id="GO:0016042">
    <property type="term" value="P:lipid catabolic process"/>
    <property type="evidence" value="ECO:0007669"/>
    <property type="project" value="UniProtKB-UniRule"/>
</dbReference>